<organism evidence="6 7">
    <name type="scientific">Thermogladius calderae (strain DSM 22663 / VKM B-2946 / 1633)</name>
    <dbReference type="NCBI Taxonomy" id="1184251"/>
    <lineage>
        <taxon>Archaea</taxon>
        <taxon>Thermoproteota</taxon>
        <taxon>Thermoprotei</taxon>
        <taxon>Desulfurococcales</taxon>
        <taxon>Desulfurococcaceae</taxon>
        <taxon>Thermogladius</taxon>
    </lineage>
</organism>
<evidence type="ECO:0000313" key="7">
    <source>
        <dbReference type="Proteomes" id="UP000005270"/>
    </source>
</evidence>
<dbReference type="InterPro" id="IPR000289">
    <property type="entry name" value="Ribosomal_eS28"/>
</dbReference>
<evidence type="ECO:0000256" key="4">
    <source>
        <dbReference type="ARBA" id="ARBA00035146"/>
    </source>
</evidence>
<dbReference type="KEGG" id="thg:TCELL_0541"/>
<dbReference type="NCBIfam" id="NF003080">
    <property type="entry name" value="PRK04007.1"/>
    <property type="match status" value="1"/>
</dbReference>
<protein>
    <recommendedName>
        <fullName evidence="4 5">Small ribosomal subunit protein eS28</fullName>
    </recommendedName>
</protein>
<dbReference type="EMBL" id="CP003531">
    <property type="protein sequence ID" value="AFK50966.1"/>
    <property type="molecule type" value="Genomic_DNA"/>
</dbReference>
<evidence type="ECO:0000256" key="3">
    <source>
        <dbReference type="ARBA" id="ARBA00023274"/>
    </source>
</evidence>
<proteinExistence type="inferred from homology"/>
<keyword evidence="3 5" id="KW-0687">Ribonucleoprotein</keyword>
<dbReference type="OrthoDB" id="7620at2157"/>
<name>I3TDX8_THEC1</name>
<gene>
    <name evidence="5" type="primary">rps28e</name>
    <name evidence="6" type="ordered locus">TCELL_0541</name>
</gene>
<dbReference type="Proteomes" id="UP000005270">
    <property type="component" value="Chromosome"/>
</dbReference>
<dbReference type="PANTHER" id="PTHR10769:SF3">
    <property type="entry name" value="SMALL RIBOSOMAL SUBUNIT PROTEIN ES28"/>
    <property type="match status" value="1"/>
</dbReference>
<dbReference type="PROSITE" id="PS00961">
    <property type="entry name" value="RIBOSOMAL_S28E"/>
    <property type="match status" value="1"/>
</dbReference>
<dbReference type="GO" id="GO:0030490">
    <property type="term" value="P:maturation of SSU-rRNA"/>
    <property type="evidence" value="ECO:0007669"/>
    <property type="project" value="TreeGrafter"/>
</dbReference>
<dbReference type="GO" id="GO:0006412">
    <property type="term" value="P:translation"/>
    <property type="evidence" value="ECO:0007669"/>
    <property type="project" value="UniProtKB-UniRule"/>
</dbReference>
<dbReference type="SUPFAM" id="SSF50249">
    <property type="entry name" value="Nucleic acid-binding proteins"/>
    <property type="match status" value="1"/>
</dbReference>
<evidence type="ECO:0000256" key="2">
    <source>
        <dbReference type="ARBA" id="ARBA00022980"/>
    </source>
</evidence>
<sequence>MVTTSSPKKVVFEPLNVNVVEEIGFPAEVVQILGRTGVTGEIIQVRVRVLEGRDKGRVITRNVKGPVRVGDILILRETEREAKKLTGKR</sequence>
<keyword evidence="2 5" id="KW-0689">Ribosomal protein</keyword>
<evidence type="ECO:0000256" key="1">
    <source>
        <dbReference type="ARBA" id="ARBA00005943"/>
    </source>
</evidence>
<evidence type="ECO:0000256" key="5">
    <source>
        <dbReference type="HAMAP-Rule" id="MF_00292"/>
    </source>
</evidence>
<evidence type="ECO:0000313" key="6">
    <source>
        <dbReference type="EMBL" id="AFK50966.1"/>
    </source>
</evidence>
<dbReference type="STRING" id="1184251.TCELL_0541"/>
<dbReference type="HAMAP" id="MF_00292">
    <property type="entry name" value="Ribosomal_eS28"/>
    <property type="match status" value="1"/>
</dbReference>
<dbReference type="HOGENOM" id="CLU_178987_2_0_2"/>
<dbReference type="FunFam" id="2.40.50.140:FF:000145">
    <property type="entry name" value="30S ribosomal protein S28e"/>
    <property type="match status" value="1"/>
</dbReference>
<dbReference type="Gene3D" id="2.40.50.140">
    <property type="entry name" value="Nucleic acid-binding proteins"/>
    <property type="match status" value="1"/>
</dbReference>
<reference evidence="6 7" key="1">
    <citation type="journal article" date="2012" name="J. Bacteriol.">
        <title>Complete genome sequence of the hyperthermophilic cellulolytic Crenarchaeon 'Thermogladius cellulolyticus' 1633.</title>
        <authorList>
            <person name="Mardanov A.V."/>
            <person name="Kochetkova T.V."/>
            <person name="Beletsky A.V."/>
            <person name="Bonch-Osmolovskaya E.A."/>
            <person name="Ravin N.V."/>
            <person name="Skryabin K.G."/>
        </authorList>
    </citation>
    <scope>NUCLEOTIDE SEQUENCE [LARGE SCALE GENOMIC DNA]</scope>
    <source>
        <strain evidence="7">DSM 22663 / VKM B-2946 / 1633</strain>
    </source>
</reference>
<dbReference type="InterPro" id="IPR028626">
    <property type="entry name" value="Ribosomal_eS28_CS"/>
</dbReference>
<keyword evidence="7" id="KW-1185">Reference proteome</keyword>
<comment type="similarity">
    <text evidence="1 5">Belongs to the eukaryotic ribosomal protein eS28 family.</text>
</comment>
<dbReference type="GO" id="GO:0000028">
    <property type="term" value="P:ribosomal small subunit assembly"/>
    <property type="evidence" value="ECO:0007669"/>
    <property type="project" value="TreeGrafter"/>
</dbReference>
<dbReference type="FunCoup" id="I3TDX8">
    <property type="interactions" value="158"/>
</dbReference>
<dbReference type="GO" id="GO:0003735">
    <property type="term" value="F:structural constituent of ribosome"/>
    <property type="evidence" value="ECO:0007669"/>
    <property type="project" value="InterPro"/>
</dbReference>
<dbReference type="CDD" id="cd04457">
    <property type="entry name" value="S1_S28E"/>
    <property type="match status" value="1"/>
</dbReference>
<dbReference type="AlphaFoldDB" id="I3TDX8"/>
<dbReference type="eggNOG" id="arCOG04314">
    <property type="taxonomic scope" value="Archaea"/>
</dbReference>
<dbReference type="InterPro" id="IPR012340">
    <property type="entry name" value="NA-bd_OB-fold"/>
</dbReference>
<dbReference type="InParanoid" id="I3TDX8"/>
<dbReference type="GO" id="GO:0022627">
    <property type="term" value="C:cytosolic small ribosomal subunit"/>
    <property type="evidence" value="ECO:0007669"/>
    <property type="project" value="TreeGrafter"/>
</dbReference>
<accession>I3TDX8</accession>
<dbReference type="PANTHER" id="PTHR10769">
    <property type="entry name" value="40S RIBOSOMAL PROTEIN S28"/>
    <property type="match status" value="1"/>
</dbReference>
<dbReference type="Pfam" id="PF01200">
    <property type="entry name" value="Ribosomal_S28e"/>
    <property type="match status" value="1"/>
</dbReference>